<dbReference type="GO" id="GO:0005886">
    <property type="term" value="C:plasma membrane"/>
    <property type="evidence" value="ECO:0007669"/>
    <property type="project" value="TreeGrafter"/>
</dbReference>
<dbReference type="GO" id="GO:0005524">
    <property type="term" value="F:ATP binding"/>
    <property type="evidence" value="ECO:0007669"/>
    <property type="project" value="UniProtKB-KW"/>
</dbReference>
<dbReference type="Gene3D" id="3.30.450.90">
    <property type="match status" value="1"/>
</dbReference>
<keyword evidence="2" id="KW-0547">Nucleotide-binding</keyword>
<sequence length="354" mass="39859">MSMVEHHAERLVQDAMSEGITDIHFVPRKEDCLIKYRFGNDLSIKENVSKNHASKLISHFKFLASMDIGEKRRPQTGSLMLSLQQKLINLRLSTLPTPYEESLVIRLLPQDDPFPISELSLFPSTTKVLLSLMMNKHGLIIFTGPTGSGKTTTLYSLLHASNKKIHRNVITLEDPIEKYTDHLLQVQVNEKAGITYSTGLKAILRHDPDIIMVGEIRDEETAKIAIRASLTGHLVLSTMHTKDAKGAIYRLKEFNISLQEIEQTLLAVSAQRLFDLKCPFCGEGCKAICRKLRKSKRISVYELLYGHSLSNVVSEANGYHSAYSYPTFPKLINKGIALGFLPVESMEGWNHDQN</sequence>
<dbReference type="AlphaFoldDB" id="A0A6M0Q5E1"/>
<organism evidence="5 6">
    <name type="scientific">Bacillus mesophilus</name>
    <dbReference type="NCBI Taxonomy" id="1808955"/>
    <lineage>
        <taxon>Bacteria</taxon>
        <taxon>Bacillati</taxon>
        <taxon>Bacillota</taxon>
        <taxon>Bacilli</taxon>
        <taxon>Bacillales</taxon>
        <taxon>Bacillaceae</taxon>
        <taxon>Bacillus</taxon>
    </lineage>
</organism>
<gene>
    <name evidence="5" type="ORF">G4D63_07535</name>
</gene>
<evidence type="ECO:0000256" key="2">
    <source>
        <dbReference type="ARBA" id="ARBA00022741"/>
    </source>
</evidence>
<dbReference type="InterPro" id="IPR001482">
    <property type="entry name" value="T2SS/T4SS_dom"/>
</dbReference>
<dbReference type="InterPro" id="IPR047667">
    <property type="entry name" value="ATPase_ComGA"/>
</dbReference>
<dbReference type="PANTHER" id="PTHR30258">
    <property type="entry name" value="TYPE II SECRETION SYSTEM PROTEIN GSPE-RELATED"/>
    <property type="match status" value="1"/>
</dbReference>
<comment type="caution">
    <text evidence="5">The sequence shown here is derived from an EMBL/GenBank/DDBJ whole genome shotgun (WGS) entry which is preliminary data.</text>
</comment>
<dbReference type="CDD" id="cd01129">
    <property type="entry name" value="PulE-GspE-like"/>
    <property type="match status" value="1"/>
</dbReference>
<protein>
    <submittedName>
        <fullName evidence="5">Type II/IV secretion system protein</fullName>
    </submittedName>
</protein>
<dbReference type="RefSeq" id="WP_163179036.1">
    <property type="nucleotide sequence ID" value="NZ_JAAIWM010000002.1"/>
</dbReference>
<dbReference type="PROSITE" id="PS00662">
    <property type="entry name" value="T2SP_E"/>
    <property type="match status" value="1"/>
</dbReference>
<dbReference type="Proteomes" id="UP000481043">
    <property type="component" value="Unassembled WGS sequence"/>
</dbReference>
<evidence type="ECO:0000313" key="5">
    <source>
        <dbReference type="EMBL" id="NEY71596.1"/>
    </source>
</evidence>
<comment type="similarity">
    <text evidence="1">Belongs to the GSP E family.</text>
</comment>
<keyword evidence="3" id="KW-0067">ATP-binding</keyword>
<dbReference type="Pfam" id="PF00437">
    <property type="entry name" value="T2SSE"/>
    <property type="match status" value="1"/>
</dbReference>
<proteinExistence type="inferred from homology"/>
<dbReference type="GO" id="GO:0016887">
    <property type="term" value="F:ATP hydrolysis activity"/>
    <property type="evidence" value="ECO:0007669"/>
    <property type="project" value="TreeGrafter"/>
</dbReference>
<evidence type="ECO:0000256" key="3">
    <source>
        <dbReference type="ARBA" id="ARBA00022840"/>
    </source>
</evidence>
<dbReference type="NCBIfam" id="NF041000">
    <property type="entry name" value="ATPase_ComGA"/>
    <property type="match status" value="1"/>
</dbReference>
<keyword evidence="6" id="KW-1185">Reference proteome</keyword>
<dbReference type="Gene3D" id="3.40.50.300">
    <property type="entry name" value="P-loop containing nucleotide triphosphate hydrolases"/>
    <property type="match status" value="1"/>
</dbReference>
<evidence type="ECO:0000259" key="4">
    <source>
        <dbReference type="PROSITE" id="PS00662"/>
    </source>
</evidence>
<dbReference type="SUPFAM" id="SSF52540">
    <property type="entry name" value="P-loop containing nucleoside triphosphate hydrolases"/>
    <property type="match status" value="1"/>
</dbReference>
<reference evidence="5 6" key="1">
    <citation type="submission" date="2020-02" db="EMBL/GenBank/DDBJ databases">
        <title>Bacillus aquiflavi sp. nov., isolated from yellow water of strong flavor Chinese baijiu in Yibin region of China.</title>
        <authorList>
            <person name="Xie J."/>
        </authorList>
    </citation>
    <scope>NUCLEOTIDE SEQUENCE [LARGE SCALE GENOMIC DNA]</scope>
    <source>
        <strain evidence="5 6">SA4</strain>
    </source>
</reference>
<dbReference type="PANTHER" id="PTHR30258:SF2">
    <property type="entry name" value="COMG OPERON PROTEIN 1"/>
    <property type="match status" value="1"/>
</dbReference>
<evidence type="ECO:0000256" key="1">
    <source>
        <dbReference type="ARBA" id="ARBA00006611"/>
    </source>
</evidence>
<dbReference type="InterPro" id="IPR027417">
    <property type="entry name" value="P-loop_NTPase"/>
</dbReference>
<dbReference type="EMBL" id="JAAIWM010000002">
    <property type="protein sequence ID" value="NEY71596.1"/>
    <property type="molecule type" value="Genomic_DNA"/>
</dbReference>
<accession>A0A6M0Q5E1</accession>
<name>A0A6M0Q5E1_9BACI</name>
<evidence type="ECO:0000313" key="6">
    <source>
        <dbReference type="Proteomes" id="UP000481043"/>
    </source>
</evidence>
<feature type="domain" description="Bacterial type II secretion system protein E" evidence="4">
    <location>
        <begin position="204"/>
        <end position="218"/>
    </location>
</feature>